<protein>
    <submittedName>
        <fullName evidence="1">Uncharacterized protein</fullName>
    </submittedName>
</protein>
<dbReference type="EMBL" id="JH795873">
    <property type="protein sequence ID" value="EJT98320.1"/>
    <property type="molecule type" value="Genomic_DNA"/>
</dbReference>
<gene>
    <name evidence="1" type="ORF">DACRYDRAFT_90898</name>
</gene>
<reference evidence="1 2" key="1">
    <citation type="journal article" date="2012" name="Science">
        <title>The Paleozoic origin of enzymatic lignin decomposition reconstructed from 31 fungal genomes.</title>
        <authorList>
            <person name="Floudas D."/>
            <person name="Binder M."/>
            <person name="Riley R."/>
            <person name="Barry K."/>
            <person name="Blanchette R.A."/>
            <person name="Henrissat B."/>
            <person name="Martinez A.T."/>
            <person name="Otillar R."/>
            <person name="Spatafora J.W."/>
            <person name="Yadav J.S."/>
            <person name="Aerts A."/>
            <person name="Benoit I."/>
            <person name="Boyd A."/>
            <person name="Carlson A."/>
            <person name="Copeland A."/>
            <person name="Coutinho P.M."/>
            <person name="de Vries R.P."/>
            <person name="Ferreira P."/>
            <person name="Findley K."/>
            <person name="Foster B."/>
            <person name="Gaskell J."/>
            <person name="Glotzer D."/>
            <person name="Gorecki P."/>
            <person name="Heitman J."/>
            <person name="Hesse C."/>
            <person name="Hori C."/>
            <person name="Igarashi K."/>
            <person name="Jurgens J.A."/>
            <person name="Kallen N."/>
            <person name="Kersten P."/>
            <person name="Kohler A."/>
            <person name="Kuees U."/>
            <person name="Kumar T.K.A."/>
            <person name="Kuo A."/>
            <person name="LaButti K."/>
            <person name="Larrondo L.F."/>
            <person name="Lindquist E."/>
            <person name="Ling A."/>
            <person name="Lombard V."/>
            <person name="Lucas S."/>
            <person name="Lundell T."/>
            <person name="Martin R."/>
            <person name="McLaughlin D.J."/>
            <person name="Morgenstern I."/>
            <person name="Morin E."/>
            <person name="Murat C."/>
            <person name="Nagy L.G."/>
            <person name="Nolan M."/>
            <person name="Ohm R.A."/>
            <person name="Patyshakuliyeva A."/>
            <person name="Rokas A."/>
            <person name="Ruiz-Duenas F.J."/>
            <person name="Sabat G."/>
            <person name="Salamov A."/>
            <person name="Samejima M."/>
            <person name="Schmutz J."/>
            <person name="Slot J.C."/>
            <person name="St John F."/>
            <person name="Stenlid J."/>
            <person name="Sun H."/>
            <person name="Sun S."/>
            <person name="Syed K."/>
            <person name="Tsang A."/>
            <person name="Wiebenga A."/>
            <person name="Young D."/>
            <person name="Pisabarro A."/>
            <person name="Eastwood D.C."/>
            <person name="Martin F."/>
            <person name="Cullen D."/>
            <person name="Grigoriev I.V."/>
            <person name="Hibbett D.S."/>
        </authorList>
    </citation>
    <scope>NUCLEOTIDE SEQUENCE [LARGE SCALE GENOMIC DNA]</scope>
    <source>
        <strain evidence="1 2">DJM-731 SS1</strain>
    </source>
</reference>
<evidence type="ECO:0000313" key="2">
    <source>
        <dbReference type="Proteomes" id="UP000030653"/>
    </source>
</evidence>
<name>M5FP85_DACPD</name>
<organism evidence="1 2">
    <name type="scientific">Dacryopinax primogenitus (strain DJM 731)</name>
    <name type="common">Brown rot fungus</name>
    <dbReference type="NCBI Taxonomy" id="1858805"/>
    <lineage>
        <taxon>Eukaryota</taxon>
        <taxon>Fungi</taxon>
        <taxon>Dikarya</taxon>
        <taxon>Basidiomycota</taxon>
        <taxon>Agaricomycotina</taxon>
        <taxon>Dacrymycetes</taxon>
        <taxon>Dacrymycetales</taxon>
        <taxon>Dacrymycetaceae</taxon>
        <taxon>Dacryopinax</taxon>
    </lineage>
</organism>
<accession>M5FP85</accession>
<keyword evidence="2" id="KW-1185">Reference proteome</keyword>
<dbReference type="AlphaFoldDB" id="M5FP85"/>
<dbReference type="HOGENOM" id="CLU_2941665_0_0_1"/>
<dbReference type="RefSeq" id="XP_040625218.1">
    <property type="nucleotide sequence ID" value="XM_040776982.1"/>
</dbReference>
<dbReference type="GeneID" id="63692044"/>
<evidence type="ECO:0000313" key="1">
    <source>
        <dbReference type="EMBL" id="EJT98320.1"/>
    </source>
</evidence>
<sequence>MTSQLLALAKPEILASAQADLFSQGDIETQQKVLADYLKQLGGEEEEEAVFSDDENGSAD</sequence>
<proteinExistence type="predicted"/>
<dbReference type="Proteomes" id="UP000030653">
    <property type="component" value="Unassembled WGS sequence"/>
</dbReference>